<dbReference type="InterPro" id="IPR019618">
    <property type="entry name" value="Spore_germination_GerPA"/>
</dbReference>
<reference evidence="1 2" key="1">
    <citation type="submission" date="2018-04" db="EMBL/GenBank/DDBJ databases">
        <title>Genomic Encyclopedia of Archaeal and Bacterial Type Strains, Phase II (KMG-II): from individual species to whole genera.</title>
        <authorList>
            <person name="Goeker M."/>
        </authorList>
    </citation>
    <scope>NUCLEOTIDE SEQUENCE [LARGE SCALE GENOMIC DNA]</scope>
    <source>
        <strain evidence="1 2">DSM 45787</strain>
    </source>
</reference>
<dbReference type="Proteomes" id="UP000244240">
    <property type="component" value="Unassembled WGS sequence"/>
</dbReference>
<protein>
    <submittedName>
        <fullName evidence="1">Spore germination protein GerPA/GerPF</fullName>
    </submittedName>
</protein>
<dbReference type="EMBL" id="QBKR01000001">
    <property type="protein sequence ID" value="PTX64886.1"/>
    <property type="molecule type" value="Genomic_DNA"/>
</dbReference>
<keyword evidence="2" id="KW-1185">Reference proteome</keyword>
<evidence type="ECO:0000313" key="1">
    <source>
        <dbReference type="EMBL" id="PTX64886.1"/>
    </source>
</evidence>
<organism evidence="1 2">
    <name type="scientific">Melghirimyces profundicolus</name>
    <dbReference type="NCBI Taxonomy" id="1242148"/>
    <lineage>
        <taxon>Bacteria</taxon>
        <taxon>Bacillati</taxon>
        <taxon>Bacillota</taxon>
        <taxon>Bacilli</taxon>
        <taxon>Bacillales</taxon>
        <taxon>Thermoactinomycetaceae</taxon>
        <taxon>Melghirimyces</taxon>
    </lineage>
</organism>
<proteinExistence type="predicted"/>
<dbReference type="Pfam" id="PF10676">
    <property type="entry name" value="gerPA"/>
    <property type="match status" value="1"/>
</dbReference>
<comment type="caution">
    <text evidence="1">The sequence shown here is derived from an EMBL/GenBank/DDBJ whole genome shotgun (WGS) entry which is preliminary data.</text>
</comment>
<dbReference type="OrthoDB" id="2990279at2"/>
<dbReference type="AlphaFoldDB" id="A0A2T6C9E1"/>
<dbReference type="RefSeq" id="WP_108021378.1">
    <property type="nucleotide sequence ID" value="NZ_QBKR01000001.1"/>
</dbReference>
<evidence type="ECO:0000313" key="2">
    <source>
        <dbReference type="Proteomes" id="UP000244240"/>
    </source>
</evidence>
<gene>
    <name evidence="1" type="ORF">C8P63_101105</name>
</gene>
<accession>A0A2T6C9E1</accession>
<name>A0A2T6C9E1_9BACL</name>
<sequence length="67" mass="6919">MGVSNQIFNAKLLKVSQAGNINIGDCVNVGKSFNVIDMAGSVPIGDFATNVQGGGNQLIDPDLVDQV</sequence>